<protein>
    <submittedName>
        <fullName evidence="3">Pentatricopeptide repeat</fullName>
    </submittedName>
</protein>
<keyword evidence="1" id="KW-0677">Repeat</keyword>
<feature type="repeat" description="PPR" evidence="2">
    <location>
        <begin position="88"/>
        <end position="120"/>
    </location>
</feature>
<reference evidence="3 4" key="1">
    <citation type="journal article" date="2019" name="Nat. Plants">
        <title>Stout camphor tree genome fills gaps in understanding of flowering plant genome evolution.</title>
        <authorList>
            <person name="Chaw S.M."/>
            <person name="Liu Y.C."/>
            <person name="Wu Y.W."/>
            <person name="Wang H.Y."/>
            <person name="Lin C.I."/>
            <person name="Wu C.S."/>
            <person name="Ke H.M."/>
            <person name="Chang L.Y."/>
            <person name="Hsu C.Y."/>
            <person name="Yang H.T."/>
            <person name="Sudianto E."/>
            <person name="Hsu M.H."/>
            <person name="Wu K.P."/>
            <person name="Wang L.N."/>
            <person name="Leebens-Mack J.H."/>
            <person name="Tsai I.J."/>
        </authorList>
    </citation>
    <scope>NUCLEOTIDE SEQUENCE [LARGE SCALE GENOMIC DNA]</scope>
    <source>
        <strain evidence="4">cv. Chaw 1501</strain>
        <tissue evidence="3">Young leaves</tissue>
    </source>
</reference>
<keyword evidence="4" id="KW-1185">Reference proteome</keyword>
<sequence>MINRYIQIGQLEKAHSDLFDAAPFRDMMSWTSMITRVQLDAISWTIMISGHLRFKFDTILNNSLISMYGKCGDIDNARCIFDHMISRDRISWNSMIIGLFHHGLANEMLKVFESMQDMGI</sequence>
<dbReference type="Gene3D" id="1.25.40.10">
    <property type="entry name" value="Tetratricopeptide repeat domain"/>
    <property type="match status" value="1"/>
</dbReference>
<dbReference type="GO" id="GO:0003723">
    <property type="term" value="F:RNA binding"/>
    <property type="evidence" value="ECO:0007669"/>
    <property type="project" value="InterPro"/>
</dbReference>
<dbReference type="AlphaFoldDB" id="A0A3S3N199"/>
<evidence type="ECO:0000313" key="3">
    <source>
        <dbReference type="EMBL" id="RWR86380.1"/>
    </source>
</evidence>
<dbReference type="NCBIfam" id="TIGR00756">
    <property type="entry name" value="PPR"/>
    <property type="match status" value="2"/>
</dbReference>
<dbReference type="Proteomes" id="UP000283530">
    <property type="component" value="Unassembled WGS sequence"/>
</dbReference>
<dbReference type="PANTHER" id="PTHR47926:SF404">
    <property type="entry name" value="(PPR) REPEAT-CONTAINING PROTEIN, PUTATIVE-RELATED"/>
    <property type="match status" value="1"/>
</dbReference>
<feature type="repeat" description="PPR" evidence="2">
    <location>
        <begin position="57"/>
        <end position="87"/>
    </location>
</feature>
<evidence type="ECO:0000256" key="2">
    <source>
        <dbReference type="PROSITE-ProRule" id="PRU00708"/>
    </source>
</evidence>
<name>A0A3S3N199_9MAGN</name>
<dbReference type="InterPro" id="IPR011990">
    <property type="entry name" value="TPR-like_helical_dom_sf"/>
</dbReference>
<dbReference type="EMBL" id="QPKB01000006">
    <property type="protein sequence ID" value="RWR86380.1"/>
    <property type="molecule type" value="Genomic_DNA"/>
</dbReference>
<dbReference type="InterPro" id="IPR002885">
    <property type="entry name" value="PPR_rpt"/>
</dbReference>
<dbReference type="InterPro" id="IPR046960">
    <property type="entry name" value="PPR_At4g14850-like_plant"/>
</dbReference>
<evidence type="ECO:0000313" key="4">
    <source>
        <dbReference type="Proteomes" id="UP000283530"/>
    </source>
</evidence>
<dbReference type="PROSITE" id="PS51375">
    <property type="entry name" value="PPR"/>
    <property type="match status" value="2"/>
</dbReference>
<proteinExistence type="predicted"/>
<dbReference type="PANTHER" id="PTHR47926">
    <property type="entry name" value="PENTATRICOPEPTIDE REPEAT-CONTAINING PROTEIN"/>
    <property type="match status" value="1"/>
</dbReference>
<dbReference type="STRING" id="337451.A0A3S3N199"/>
<gene>
    <name evidence="3" type="ORF">CKAN_01527600</name>
</gene>
<organism evidence="3 4">
    <name type="scientific">Cinnamomum micranthum f. kanehirae</name>
    <dbReference type="NCBI Taxonomy" id="337451"/>
    <lineage>
        <taxon>Eukaryota</taxon>
        <taxon>Viridiplantae</taxon>
        <taxon>Streptophyta</taxon>
        <taxon>Embryophyta</taxon>
        <taxon>Tracheophyta</taxon>
        <taxon>Spermatophyta</taxon>
        <taxon>Magnoliopsida</taxon>
        <taxon>Magnoliidae</taxon>
        <taxon>Laurales</taxon>
        <taxon>Lauraceae</taxon>
        <taxon>Cinnamomum</taxon>
    </lineage>
</organism>
<dbReference type="Pfam" id="PF01535">
    <property type="entry name" value="PPR"/>
    <property type="match status" value="2"/>
</dbReference>
<dbReference type="GO" id="GO:0009451">
    <property type="term" value="P:RNA modification"/>
    <property type="evidence" value="ECO:0007669"/>
    <property type="project" value="InterPro"/>
</dbReference>
<dbReference type="OrthoDB" id="9990610at2759"/>
<accession>A0A3S3N199</accession>
<evidence type="ECO:0000256" key="1">
    <source>
        <dbReference type="ARBA" id="ARBA00022737"/>
    </source>
</evidence>
<comment type="caution">
    <text evidence="3">The sequence shown here is derived from an EMBL/GenBank/DDBJ whole genome shotgun (WGS) entry which is preliminary data.</text>
</comment>